<dbReference type="AlphaFoldDB" id="A0A914WHH5"/>
<dbReference type="WBParaSite" id="PSAMB.scaffold3924size16393.g23032.t1">
    <property type="protein sequence ID" value="PSAMB.scaffold3924size16393.g23032.t1"/>
    <property type="gene ID" value="PSAMB.scaffold3924size16393.g23032"/>
</dbReference>
<keyword evidence="2" id="KW-1185">Reference proteome</keyword>
<evidence type="ECO:0000313" key="2">
    <source>
        <dbReference type="Proteomes" id="UP000887566"/>
    </source>
</evidence>
<sequence length="107" mass="11662">MKGSMNCVSQDTEGFSQISECLIDKDNATASRARSELPPSIIIRGGARSPSEKSTSTITPKGTPNPAAKASMVFTFDSDYLAEYMNKMDEAETKKMPPKQYSEDSDL</sequence>
<evidence type="ECO:0000313" key="3">
    <source>
        <dbReference type="WBParaSite" id="PSAMB.scaffold3924size16393.g23032.t1"/>
    </source>
</evidence>
<proteinExistence type="predicted"/>
<feature type="region of interest" description="Disordered" evidence="1">
    <location>
        <begin position="88"/>
        <end position="107"/>
    </location>
</feature>
<dbReference type="Proteomes" id="UP000887566">
    <property type="component" value="Unplaced"/>
</dbReference>
<reference evidence="3" key="1">
    <citation type="submission" date="2022-11" db="UniProtKB">
        <authorList>
            <consortium name="WormBaseParasite"/>
        </authorList>
    </citation>
    <scope>IDENTIFICATION</scope>
</reference>
<organism evidence="2 3">
    <name type="scientific">Plectus sambesii</name>
    <dbReference type="NCBI Taxonomy" id="2011161"/>
    <lineage>
        <taxon>Eukaryota</taxon>
        <taxon>Metazoa</taxon>
        <taxon>Ecdysozoa</taxon>
        <taxon>Nematoda</taxon>
        <taxon>Chromadorea</taxon>
        <taxon>Plectida</taxon>
        <taxon>Plectina</taxon>
        <taxon>Plectoidea</taxon>
        <taxon>Plectidae</taxon>
        <taxon>Plectus</taxon>
    </lineage>
</organism>
<protein>
    <submittedName>
        <fullName evidence="3">Uncharacterized protein</fullName>
    </submittedName>
</protein>
<accession>A0A914WHH5</accession>
<name>A0A914WHH5_9BILA</name>
<evidence type="ECO:0000256" key="1">
    <source>
        <dbReference type="SAM" id="MobiDB-lite"/>
    </source>
</evidence>
<feature type="compositionally biased region" description="Polar residues" evidence="1">
    <location>
        <begin position="52"/>
        <end position="62"/>
    </location>
</feature>
<feature type="region of interest" description="Disordered" evidence="1">
    <location>
        <begin position="30"/>
        <end position="68"/>
    </location>
</feature>